<dbReference type="RefSeq" id="WP_134239389.1">
    <property type="nucleotide sequence ID" value="NZ_CP155620.1"/>
</dbReference>
<proteinExistence type="predicted"/>
<dbReference type="PANTHER" id="PTHR37024">
    <property type="entry name" value="TYPE VI SECRETION SYSTEM DUF2094 AND IMPA-RELATED DOMAIN PROTEIN"/>
    <property type="match status" value="1"/>
</dbReference>
<accession>A0AAU7E8Z4</accession>
<dbReference type="Pfam" id="PF16989">
    <property type="entry name" value="T6SS_VasJ"/>
    <property type="match status" value="1"/>
</dbReference>
<dbReference type="EMBL" id="CP155620">
    <property type="protein sequence ID" value="XBJ29996.1"/>
    <property type="molecule type" value="Genomic_DNA"/>
</dbReference>
<gene>
    <name evidence="1" type="ORF">AAH949_03925</name>
    <name evidence="2" type="ORF">AAH949_03990</name>
</gene>
<dbReference type="PANTHER" id="PTHR37024:SF5">
    <property type="entry name" value="IMPA N-TERMINAL DOMAIN-CONTAINING PROTEIN"/>
    <property type="match status" value="1"/>
</dbReference>
<dbReference type="AlphaFoldDB" id="A0AAU7E8Z4"/>
<organism evidence="2">
    <name type="scientific">Campylobacter sp. CCS1377</name>
    <dbReference type="NCBI Taxonomy" id="3158229"/>
    <lineage>
        <taxon>Bacteria</taxon>
        <taxon>Pseudomonadati</taxon>
        <taxon>Campylobacterota</taxon>
        <taxon>Epsilonproteobacteria</taxon>
        <taxon>Campylobacterales</taxon>
        <taxon>Campylobacteraceae</taxon>
        <taxon>Campylobacter</taxon>
    </lineage>
</organism>
<reference evidence="2" key="1">
    <citation type="submission" date="2024-05" db="EMBL/GenBank/DDBJ databases">
        <title>Campylobacter coli isolated from environmental waters in Slovenia.</title>
        <authorList>
            <person name="Zautner A.E."/>
            <person name="Bunk B."/>
            <person name="Riedel T."/>
            <person name="Sproeer C."/>
        </authorList>
    </citation>
    <scope>NUCLEOTIDE SEQUENCE</scope>
    <source>
        <strain evidence="2">CCS1377</strain>
    </source>
</reference>
<dbReference type="EMBL" id="CP155620">
    <property type="protein sequence ID" value="XBJ29983.1"/>
    <property type="molecule type" value="Genomic_DNA"/>
</dbReference>
<protein>
    <submittedName>
        <fullName evidence="2">Type VI secretion system domain-containing protein</fullName>
    </submittedName>
</protein>
<evidence type="ECO:0000313" key="1">
    <source>
        <dbReference type="EMBL" id="XBJ29983.1"/>
    </source>
</evidence>
<sequence>MLFSSDLKNDLAKLEEFHLLEDEMSKYKTLNHENINWDKVYEYSEIILKNHSLNLKICNYLLLSCFYSNKEKYFHQLLLLLKHLEQLLNQDNDFLHTQKKKIKNLIDNFLNEYNKTQPSLAFDITKDFNEIFAKLEQILHCQFLKLKLSDKTPVILEPVKQELKTQNQSTHSLNEREYKAFYQNLAFELLDEDENNLNAYAIFTQAMWGKIKNLPQNSNNITRLRYPDLNLILALQEEKENKKEHIKYFMSNLILNPFWLEGMKLFCEFLDKNKKTAASKILISLTHDFINKFEGINKLCFETGQMLCKEEIINYFTRLNIKEKKPIWQDNQIQKVQKDLEQILIDIDNANINNSLMNNIHSLLEIAKVFENKGMKKNAKIFYLYLVELMEKTLLKDYLLEEYENAKEKVK</sequence>
<name>A0AAU7E8Z4_9BACT</name>
<evidence type="ECO:0000313" key="2">
    <source>
        <dbReference type="EMBL" id="XBJ29996.1"/>
    </source>
</evidence>
<dbReference type="InterPro" id="IPR017739">
    <property type="entry name" value="T6SS-assoc_VCA0119"/>
</dbReference>